<evidence type="ECO:0000313" key="2">
    <source>
        <dbReference type="EMBL" id="KAK0719583.1"/>
    </source>
</evidence>
<protein>
    <submittedName>
        <fullName evidence="2">Uncharacterized protein</fullName>
    </submittedName>
</protein>
<dbReference type="Proteomes" id="UP001172102">
    <property type="component" value="Unassembled WGS sequence"/>
</dbReference>
<evidence type="ECO:0000256" key="1">
    <source>
        <dbReference type="SAM" id="SignalP"/>
    </source>
</evidence>
<sequence>MMFTRATVIGALMGLATFASAAAVPEQAAAALEERVWKANIDVTVACREQYNDMYAAVVVNNGCGGWKCKTGDSSKDVNMDNYCTRRFVNAYAACGGGTVWDWQCHDRS</sequence>
<organism evidence="2 3">
    <name type="scientific">Lasiosphaeris hirsuta</name>
    <dbReference type="NCBI Taxonomy" id="260670"/>
    <lineage>
        <taxon>Eukaryota</taxon>
        <taxon>Fungi</taxon>
        <taxon>Dikarya</taxon>
        <taxon>Ascomycota</taxon>
        <taxon>Pezizomycotina</taxon>
        <taxon>Sordariomycetes</taxon>
        <taxon>Sordariomycetidae</taxon>
        <taxon>Sordariales</taxon>
        <taxon>Lasiosphaeriaceae</taxon>
        <taxon>Lasiosphaeris</taxon>
    </lineage>
</organism>
<gene>
    <name evidence="2" type="ORF">B0H67DRAFT_483675</name>
</gene>
<name>A0AA40E1V6_9PEZI</name>
<dbReference type="AlphaFoldDB" id="A0AA40E1V6"/>
<feature type="chain" id="PRO_5041415468" evidence="1">
    <location>
        <begin position="24"/>
        <end position="109"/>
    </location>
</feature>
<accession>A0AA40E1V6</accession>
<comment type="caution">
    <text evidence="2">The sequence shown here is derived from an EMBL/GenBank/DDBJ whole genome shotgun (WGS) entry which is preliminary data.</text>
</comment>
<evidence type="ECO:0000313" key="3">
    <source>
        <dbReference type="Proteomes" id="UP001172102"/>
    </source>
</evidence>
<feature type="signal peptide" evidence="1">
    <location>
        <begin position="1"/>
        <end position="23"/>
    </location>
</feature>
<reference evidence="2" key="1">
    <citation type="submission" date="2023-06" db="EMBL/GenBank/DDBJ databases">
        <title>Genome-scale phylogeny and comparative genomics of the fungal order Sordariales.</title>
        <authorList>
            <consortium name="Lawrence Berkeley National Laboratory"/>
            <person name="Hensen N."/>
            <person name="Bonometti L."/>
            <person name="Westerberg I."/>
            <person name="Brannstrom I.O."/>
            <person name="Guillou S."/>
            <person name="Cros-Aarteil S."/>
            <person name="Calhoun S."/>
            <person name="Haridas S."/>
            <person name="Kuo A."/>
            <person name="Mondo S."/>
            <person name="Pangilinan J."/>
            <person name="Riley R."/>
            <person name="Labutti K."/>
            <person name="Andreopoulos B."/>
            <person name="Lipzen A."/>
            <person name="Chen C."/>
            <person name="Yanf M."/>
            <person name="Daum C."/>
            <person name="Ng V."/>
            <person name="Clum A."/>
            <person name="Steindorff A."/>
            <person name="Ohm R."/>
            <person name="Martin F."/>
            <person name="Silar P."/>
            <person name="Natvig D."/>
            <person name="Lalanne C."/>
            <person name="Gautier V."/>
            <person name="Ament-Velasquez S.L."/>
            <person name="Kruys A."/>
            <person name="Hutchinson M.I."/>
            <person name="Powell A.J."/>
            <person name="Barry K."/>
            <person name="Miller A.N."/>
            <person name="Grigoriev I.V."/>
            <person name="Debuchy R."/>
            <person name="Gladieux P."/>
            <person name="Thoren M.H."/>
            <person name="Johannesson H."/>
        </authorList>
    </citation>
    <scope>NUCLEOTIDE SEQUENCE</scope>
    <source>
        <strain evidence="2">SMH4607-1</strain>
    </source>
</reference>
<keyword evidence="3" id="KW-1185">Reference proteome</keyword>
<keyword evidence="1" id="KW-0732">Signal</keyword>
<proteinExistence type="predicted"/>
<dbReference type="EMBL" id="JAUKUA010000003">
    <property type="protein sequence ID" value="KAK0719583.1"/>
    <property type="molecule type" value="Genomic_DNA"/>
</dbReference>